<gene>
    <name evidence="2" type="ORF">JCM19232_809</name>
</gene>
<evidence type="ECO:0000313" key="2">
    <source>
        <dbReference type="EMBL" id="GAM60476.1"/>
    </source>
</evidence>
<evidence type="ECO:0008006" key="4">
    <source>
        <dbReference type="Google" id="ProtNLM"/>
    </source>
</evidence>
<reference evidence="2 3" key="2">
    <citation type="submission" date="2015-01" db="EMBL/GenBank/DDBJ databases">
        <authorList>
            <consortium name="NBRP consortium"/>
            <person name="Sawabe T."/>
            <person name="Meirelles P."/>
            <person name="Feng G."/>
            <person name="Sayaka M."/>
            <person name="Hattori M."/>
            <person name="Ohkuma M."/>
        </authorList>
    </citation>
    <scope>NUCLEOTIDE SEQUENCE [LARGE SCALE GENOMIC DNA]</scope>
    <source>
        <strain evidence="2 3">JCM19232</strain>
    </source>
</reference>
<feature type="region of interest" description="Disordered" evidence="1">
    <location>
        <begin position="191"/>
        <end position="219"/>
    </location>
</feature>
<evidence type="ECO:0000256" key="1">
    <source>
        <dbReference type="SAM" id="MobiDB-lite"/>
    </source>
</evidence>
<comment type="caution">
    <text evidence="2">The sequence shown here is derived from an EMBL/GenBank/DDBJ whole genome shotgun (WGS) entry which is preliminary data.</text>
</comment>
<dbReference type="Proteomes" id="UP000031670">
    <property type="component" value="Unassembled WGS sequence"/>
</dbReference>
<name>A0A0B8P2N8_9VIBR</name>
<dbReference type="AlphaFoldDB" id="A0A0B8P2N8"/>
<evidence type="ECO:0000313" key="3">
    <source>
        <dbReference type="Proteomes" id="UP000031670"/>
    </source>
</evidence>
<proteinExistence type="predicted"/>
<dbReference type="EMBL" id="BBSA01000001">
    <property type="protein sequence ID" value="GAM60476.1"/>
    <property type="molecule type" value="Genomic_DNA"/>
</dbReference>
<dbReference type="Gene3D" id="2.60.120.200">
    <property type="match status" value="1"/>
</dbReference>
<dbReference type="SUPFAM" id="SSF49899">
    <property type="entry name" value="Concanavalin A-like lectins/glucanases"/>
    <property type="match status" value="1"/>
</dbReference>
<dbReference type="Pfam" id="PF13385">
    <property type="entry name" value="Laminin_G_3"/>
    <property type="match status" value="1"/>
</dbReference>
<dbReference type="InterPro" id="IPR013320">
    <property type="entry name" value="ConA-like_dom_sf"/>
</dbReference>
<sequence length="454" mass="48902">MKLADSATDVPVDSIAKGKITVDLIYQKHADTEQTEDEDGNNAYLTLYTDGTGNAELYGEAVFNNGEIFYRTNTIEGGKPQLSDKIGEYNLGEELSVELSWGDDQYSFTVNDSVYGPFPYAAKNLPVEVIAIKMGDNSNTTHFELLADNFKVYNIEGANEELVFEDNFDGYAIGQNLSGNPYNNNSSEAVVVSATGEEPAPEPDPEPTPDPGDFPAPINQYEFTNASLSDSGSAGNDISLNGPSFTSVAGSDGSANTAGFLDQDAGYSYLKVSSPTGAQSITGSFSIEAVVKQTQRMDGSYYGDDVSVFEYYDKDTSNSDWETGFKFYIEGDDKTPENLNAIKMKMYCGNSNSEAKTSGLALANDEWQHLMAVYNSSTNQVALYINGEELATKDISCTPLVNGNAEDYVSMLGGATSSDKNFNGSADNIALWDVALTAEQVAERAAEFGLETVN</sequence>
<accession>A0A0B8P2N8</accession>
<reference evidence="2 3" key="1">
    <citation type="submission" date="2015-01" db="EMBL/GenBank/DDBJ databases">
        <title>Vibrio sp. C5 JCM 19232 whole genome shotgun sequence.</title>
        <authorList>
            <person name="Sawabe T."/>
            <person name="Meirelles P."/>
            <person name="Feng G."/>
            <person name="Sayaka M."/>
            <person name="Hattori M."/>
            <person name="Ohkuma M."/>
        </authorList>
    </citation>
    <scope>NUCLEOTIDE SEQUENCE [LARGE SCALE GENOMIC DNA]</scope>
    <source>
        <strain evidence="2 3">JCM19232</strain>
    </source>
</reference>
<organism evidence="2 3">
    <name type="scientific">Vibrio ishigakensis</name>
    <dbReference type="NCBI Taxonomy" id="1481914"/>
    <lineage>
        <taxon>Bacteria</taxon>
        <taxon>Pseudomonadati</taxon>
        <taxon>Pseudomonadota</taxon>
        <taxon>Gammaproteobacteria</taxon>
        <taxon>Vibrionales</taxon>
        <taxon>Vibrionaceae</taxon>
        <taxon>Vibrio</taxon>
    </lineage>
</organism>
<protein>
    <recommendedName>
        <fullName evidence="4">LamG-like jellyroll fold domain-containing protein</fullName>
    </recommendedName>
</protein>